<dbReference type="AlphaFoldDB" id="A0A0J9YCJ8"/>
<protein>
    <submittedName>
        <fullName evidence="1">Bm8363</fullName>
    </submittedName>
</protein>
<dbReference type="EMBL" id="LN856143">
    <property type="protein sequence ID" value="CDQ06654.1"/>
    <property type="molecule type" value="Genomic_DNA"/>
</dbReference>
<accession>A0A0J9YCJ8</accession>
<evidence type="ECO:0000313" key="1">
    <source>
        <dbReference type="EMBL" id="CDQ06654.1"/>
    </source>
</evidence>
<gene>
    <name evidence="1 2" type="ORF">Bm8363</name>
    <name evidence="1" type="ORF">BM_Bm8363</name>
</gene>
<evidence type="ECO:0000313" key="2">
    <source>
        <dbReference type="WormBase" id="Bm8363"/>
    </source>
</evidence>
<sequence>MGREGKGWADGLGRSTWDDRVSAEKGLVLGRSTCDDRVSAEKGLVLARSTRDDKVPVERGVVLGRSNRDDKVPSVKSSDGMLMLLTDDGGTYRMECSNR</sequence>
<reference evidence="1" key="2">
    <citation type="submission" date="2012-12" db="EMBL/GenBank/DDBJ databases">
        <authorList>
            <person name="Gao Y.W."/>
            <person name="Fan S.T."/>
            <person name="Sun H.T."/>
            <person name="Wang Z."/>
            <person name="Gao X.L."/>
            <person name="Li Y.G."/>
            <person name="Wang T.C."/>
            <person name="Zhang K."/>
            <person name="Xu W.W."/>
            <person name="Yu Z.J."/>
            <person name="Xia X.Z."/>
        </authorList>
    </citation>
    <scope>NUCLEOTIDE SEQUENCE</scope>
    <source>
        <strain evidence="1">FR3</strain>
    </source>
</reference>
<proteinExistence type="predicted"/>
<organism evidence="1">
    <name type="scientific">Brugia malayi</name>
    <name type="common">Filarial nematode worm</name>
    <dbReference type="NCBI Taxonomy" id="6279"/>
    <lineage>
        <taxon>Eukaryota</taxon>
        <taxon>Metazoa</taxon>
        <taxon>Ecdysozoa</taxon>
        <taxon>Nematoda</taxon>
        <taxon>Chromadorea</taxon>
        <taxon>Rhabditida</taxon>
        <taxon>Spirurina</taxon>
        <taxon>Spiruromorpha</taxon>
        <taxon>Filarioidea</taxon>
        <taxon>Onchocercidae</taxon>
        <taxon>Brugia</taxon>
    </lineage>
</organism>
<name>A0A0J9YCJ8_BRUMA</name>
<reference evidence="1" key="1">
    <citation type="journal article" date="2007" name="Science">
        <title>Draft genome of the filarial nematode parasite Brugia malayi.</title>
        <authorList>
            <person name="Ghedin E."/>
            <person name="Wang S."/>
            <person name="Spiro D."/>
            <person name="Caler E."/>
            <person name="Zhao Q."/>
            <person name="Crabtree J."/>
            <person name="Allen J.E."/>
            <person name="Delcher A.L."/>
            <person name="Guiliano D.B."/>
            <person name="Miranda-Saavedra D."/>
            <person name="Angiuoli S.V."/>
            <person name="Creasy T."/>
            <person name="Amedeo P."/>
            <person name="Haas B."/>
            <person name="El-Sayed N.M."/>
            <person name="Wortman J.R."/>
            <person name="Feldblyum T."/>
            <person name="Tallon L."/>
            <person name="Schatz M."/>
            <person name="Shumway M."/>
            <person name="Koo H."/>
            <person name="Salzberg S.L."/>
            <person name="Schobel S."/>
            <person name="Pertea M."/>
            <person name="Pop M."/>
            <person name="White O."/>
            <person name="Barton G.J."/>
            <person name="Carlow C.K."/>
            <person name="Crawford M.J."/>
            <person name="Daub J."/>
            <person name="Dimmic M.W."/>
            <person name="Estes C.F."/>
            <person name="Foster J.M."/>
            <person name="Ganatra M."/>
            <person name="Gregory W.F."/>
            <person name="Johnson N.M."/>
            <person name="Jin J."/>
            <person name="Komuniecki R."/>
            <person name="Korf I."/>
            <person name="Kumar S."/>
            <person name="Laney S."/>
            <person name="Li B.W."/>
            <person name="Li W."/>
            <person name="Lindblom T.H."/>
            <person name="Lustigman S."/>
            <person name="Ma D."/>
            <person name="Maina C.V."/>
            <person name="Martin D.M."/>
            <person name="McCarter J.P."/>
            <person name="McReynolds L."/>
            <person name="Mitreva M."/>
            <person name="Nutman T.B."/>
            <person name="Parkinson J."/>
            <person name="Peregrin-Alvarez J.M."/>
            <person name="Poole C."/>
            <person name="Ren Q."/>
            <person name="Saunders L."/>
            <person name="Sluder A.E."/>
            <person name="Smith K."/>
            <person name="Stanke M."/>
            <person name="Unnasch T.R."/>
            <person name="Ware J."/>
            <person name="Wei A.D."/>
            <person name="Weil G."/>
            <person name="Williams D.J."/>
            <person name="Zhang Y."/>
            <person name="Williams S.A."/>
            <person name="Fraser-Liggett C."/>
            <person name="Slatko B."/>
            <person name="Blaxter M.L."/>
            <person name="Scott A.L."/>
        </authorList>
    </citation>
    <scope>NUCLEOTIDE SEQUENCE</scope>
    <source>
        <strain evidence="1">FR3</strain>
    </source>
</reference>
<dbReference type="WormBase" id="Bm8363">
    <property type="protein sequence ID" value="BM43724"/>
    <property type="gene ID" value="WBGene00228624"/>
</dbReference>